<dbReference type="GO" id="GO:0003677">
    <property type="term" value="F:DNA binding"/>
    <property type="evidence" value="ECO:0007669"/>
    <property type="project" value="UniProtKB-KW"/>
</dbReference>
<dbReference type="InterPro" id="IPR011711">
    <property type="entry name" value="GntR_C"/>
</dbReference>
<protein>
    <submittedName>
        <fullName evidence="6">GntR family transcriptional regulator</fullName>
    </submittedName>
</protein>
<dbReference type="Gene3D" id="1.20.120.530">
    <property type="entry name" value="GntR ligand-binding domain-like"/>
    <property type="match status" value="1"/>
</dbReference>
<gene>
    <name evidence="6" type="ORF">ASILVAE211_20410</name>
</gene>
<feature type="compositionally biased region" description="Polar residues" evidence="4">
    <location>
        <begin position="256"/>
        <end position="267"/>
    </location>
</feature>
<keyword evidence="1" id="KW-0805">Transcription regulation</keyword>
<comment type="caution">
    <text evidence="6">The sequence shown here is derived from an EMBL/GenBank/DDBJ whole genome shotgun (WGS) entry which is preliminary data.</text>
</comment>
<dbReference type="Pfam" id="PF07729">
    <property type="entry name" value="FCD"/>
    <property type="match status" value="1"/>
</dbReference>
<evidence type="ECO:0000259" key="5">
    <source>
        <dbReference type="PROSITE" id="PS50949"/>
    </source>
</evidence>
<evidence type="ECO:0000313" key="6">
    <source>
        <dbReference type="EMBL" id="MCB8877570.1"/>
    </source>
</evidence>
<dbReference type="SMART" id="SM00895">
    <property type="entry name" value="FCD"/>
    <property type="match status" value="1"/>
</dbReference>
<proteinExistence type="predicted"/>
<dbReference type="PROSITE" id="PS50949">
    <property type="entry name" value="HTH_GNTR"/>
    <property type="match status" value="1"/>
</dbReference>
<dbReference type="PRINTS" id="PR00035">
    <property type="entry name" value="HTHGNTR"/>
</dbReference>
<dbReference type="Gene3D" id="1.10.10.10">
    <property type="entry name" value="Winged helix-like DNA-binding domain superfamily/Winged helix DNA-binding domain"/>
    <property type="match status" value="1"/>
</dbReference>
<dbReference type="Pfam" id="PF00392">
    <property type="entry name" value="GntR"/>
    <property type="match status" value="1"/>
</dbReference>
<accession>A0A963YV01</accession>
<evidence type="ECO:0000313" key="7">
    <source>
        <dbReference type="Proteomes" id="UP000708298"/>
    </source>
</evidence>
<dbReference type="InterPro" id="IPR036388">
    <property type="entry name" value="WH-like_DNA-bd_sf"/>
</dbReference>
<dbReference type="InterPro" id="IPR008920">
    <property type="entry name" value="TF_FadR/GntR_C"/>
</dbReference>
<name>A0A963YV01_9PROT</name>
<evidence type="ECO:0000256" key="4">
    <source>
        <dbReference type="SAM" id="MobiDB-lite"/>
    </source>
</evidence>
<reference evidence="6" key="1">
    <citation type="journal article" date="2021" name="Microorganisms">
        <title>Acidisoma silvae sp. nov. and Acidisomacellulosilytica sp. nov., Two Acidophilic Bacteria Isolated from Decaying Wood, Hydrolyzing Cellulose and Producing Poly-3-hydroxybutyrate.</title>
        <authorList>
            <person name="Mieszkin S."/>
            <person name="Pouder E."/>
            <person name="Uroz S."/>
            <person name="Simon-Colin C."/>
            <person name="Alain K."/>
        </authorList>
    </citation>
    <scope>NUCLEOTIDE SEQUENCE</scope>
    <source>
        <strain evidence="6">HW T2.11</strain>
    </source>
</reference>
<feature type="region of interest" description="Disordered" evidence="4">
    <location>
        <begin position="1"/>
        <end position="21"/>
    </location>
</feature>
<dbReference type="InterPro" id="IPR036390">
    <property type="entry name" value="WH_DNA-bd_sf"/>
</dbReference>
<reference evidence="6" key="2">
    <citation type="submission" date="2021-01" db="EMBL/GenBank/DDBJ databases">
        <authorList>
            <person name="Mieszkin S."/>
            <person name="Pouder E."/>
            <person name="Alain K."/>
        </authorList>
    </citation>
    <scope>NUCLEOTIDE SEQUENCE</scope>
    <source>
        <strain evidence="6">HW T2.11</strain>
    </source>
</reference>
<keyword evidence="7" id="KW-1185">Reference proteome</keyword>
<organism evidence="6 7">
    <name type="scientific">Acidisoma silvae</name>
    <dbReference type="NCBI Taxonomy" id="2802396"/>
    <lineage>
        <taxon>Bacteria</taxon>
        <taxon>Pseudomonadati</taxon>
        <taxon>Pseudomonadota</taxon>
        <taxon>Alphaproteobacteria</taxon>
        <taxon>Acetobacterales</taxon>
        <taxon>Acidocellaceae</taxon>
        <taxon>Acidisoma</taxon>
    </lineage>
</organism>
<dbReference type="SMART" id="SM00345">
    <property type="entry name" value="HTH_GNTR"/>
    <property type="match status" value="1"/>
</dbReference>
<dbReference type="AlphaFoldDB" id="A0A963YV01"/>
<keyword evidence="3" id="KW-0804">Transcription</keyword>
<dbReference type="InterPro" id="IPR000524">
    <property type="entry name" value="Tscrpt_reg_HTH_GntR"/>
</dbReference>
<dbReference type="Proteomes" id="UP000708298">
    <property type="component" value="Unassembled WGS sequence"/>
</dbReference>
<dbReference type="SUPFAM" id="SSF48008">
    <property type="entry name" value="GntR ligand-binding domain-like"/>
    <property type="match status" value="1"/>
</dbReference>
<sequence>MTTTQQTSDLTEDADGQPGQESAALRAAGLLRDRIVSGDLRSGTPLRETLLAAELKVSRNTLREALRQLTHEGLVNQVLYKGAVVPIMTDEDVSDIFRARRAIQIHAVLESHNAPAAQLNRLSDEIEAAAAAIARNDWKAAGTASLHFHQAIVALIGSAKLDGFFHVLSAQLSLALAEARGDSVFQSRWVPRNRDICAFIRAGRREEARAALLAFIDASEVVVRGIVRHGWDNFKTQEAAAQVPQDRLTPPEEPNSLAQFFRTSAPS</sequence>
<evidence type="ECO:0000256" key="1">
    <source>
        <dbReference type="ARBA" id="ARBA00023015"/>
    </source>
</evidence>
<dbReference type="RefSeq" id="WP_227323219.1">
    <property type="nucleotide sequence ID" value="NZ_JAESVB010000015.1"/>
</dbReference>
<dbReference type="CDD" id="cd07377">
    <property type="entry name" value="WHTH_GntR"/>
    <property type="match status" value="1"/>
</dbReference>
<feature type="domain" description="HTH gntR-type" evidence="5">
    <location>
        <begin position="21"/>
        <end position="88"/>
    </location>
</feature>
<feature type="region of interest" description="Disordered" evidence="4">
    <location>
        <begin position="239"/>
        <end position="267"/>
    </location>
</feature>
<evidence type="ECO:0000256" key="2">
    <source>
        <dbReference type="ARBA" id="ARBA00023125"/>
    </source>
</evidence>
<dbReference type="SUPFAM" id="SSF46785">
    <property type="entry name" value="Winged helix' DNA-binding domain"/>
    <property type="match status" value="1"/>
</dbReference>
<evidence type="ECO:0000256" key="3">
    <source>
        <dbReference type="ARBA" id="ARBA00023163"/>
    </source>
</evidence>
<dbReference type="EMBL" id="JAESVB010000015">
    <property type="protein sequence ID" value="MCB8877570.1"/>
    <property type="molecule type" value="Genomic_DNA"/>
</dbReference>
<keyword evidence="2" id="KW-0238">DNA-binding</keyword>
<dbReference type="PANTHER" id="PTHR43537:SF45">
    <property type="entry name" value="GNTR FAMILY REGULATORY PROTEIN"/>
    <property type="match status" value="1"/>
</dbReference>
<dbReference type="PANTHER" id="PTHR43537">
    <property type="entry name" value="TRANSCRIPTIONAL REGULATOR, GNTR FAMILY"/>
    <property type="match status" value="1"/>
</dbReference>
<dbReference type="GO" id="GO:0003700">
    <property type="term" value="F:DNA-binding transcription factor activity"/>
    <property type="evidence" value="ECO:0007669"/>
    <property type="project" value="InterPro"/>
</dbReference>